<dbReference type="EMBL" id="BSXS01002596">
    <property type="protein sequence ID" value="GME79431.1"/>
    <property type="molecule type" value="Genomic_DNA"/>
</dbReference>
<sequence>MLNDLKVDLEKKEKQQDHSLALPSTDNDGLSPLPDEKRVSIDPVRSTGSGELDDDINMKNDNDNEDVKMADTTGLKIEHQVSSKIGDEVDTNMVEEKNNIRQSSPSLDDVLGALQDKPIGAADPGSISSVQATDSKGSTNVHQITSNLSTEKNSSESIGVTLPSPPVSAAPAIKKKLHSPPSIKTESTITVPPPPGIPTQTSSKPSTSSSAVTASTGLHNTSKVGYINKTSKTVHQNTAKPPVKPTSNKPKPPPIRKSSEVQNQTQAIPQQTFVVQGNKQPSSEIKQEPASSIQFPEQLQLQQQNQSQQPQQQQQQQQQLQQPEQIQAYAMLDFQDFTFYVQTMQILLGRMVEGDANTESLDIHLGPQKAISRKHAKIFYNFGTQRFELSVIGRNGAFVDDQFIEKGVTLPLKDDTKIQIGETCFTFVLPSESSSSGNGVSGSGVGGVSAASGGAGGKAGVGGGLGKKSPKKKKSINPSDAVHLKSTLYNSSHKQNSNNNSLRSSVISTSNSTADSVGNASTPVSASNSRPGSVSGASSPAFANSNVATPRSVSSSPSKSFVGTASLNKPSPMTPVTGTTCFASTSLPTTSVGNVPKLGDDFISQLRANAEASVVKKEEAAKAAAALAASKSGSGVVPGSNARVLGVSGISATNQRRPSPAIQRPAVSHLPPPSTPSAVKVRTPSTSKKESKPKKTRQPKKVYTTEEIPEPYRTKPNLAYCHIIARCLDANLTERGMSLSEIYKGIKDLFPYYFYCPDGWQSSVRHNLSLNKFFRKISREGKGWLWGLTQEFYDAKEAELRQESENPNSVIGGIIGPVLGAADNHPGINHPPAPPGYQQRPAPPGYPPQYVSKAVKVPVPQPATQTQSKQKNISRGPLSGIPHPQQRPQPPTTVLSRPSPGGSSRPSPVSRPAQATKPQPLKPTSAASSTSKLSGDTQKALS</sequence>
<evidence type="ECO:0000313" key="2">
    <source>
        <dbReference type="Proteomes" id="UP001165064"/>
    </source>
</evidence>
<gene>
    <name evidence="1" type="ORF">Amon02_000394700</name>
</gene>
<accession>A0ACB5T219</accession>
<evidence type="ECO:0000313" key="1">
    <source>
        <dbReference type="EMBL" id="GME79431.1"/>
    </source>
</evidence>
<reference evidence="1" key="1">
    <citation type="submission" date="2023-04" db="EMBL/GenBank/DDBJ databases">
        <title>Ambrosiozyma monospora NBRC 10751.</title>
        <authorList>
            <person name="Ichikawa N."/>
            <person name="Sato H."/>
            <person name="Tonouchi N."/>
        </authorList>
    </citation>
    <scope>NUCLEOTIDE SEQUENCE</scope>
    <source>
        <strain evidence="1">NBRC 10751</strain>
    </source>
</reference>
<dbReference type="Proteomes" id="UP001165064">
    <property type="component" value="Unassembled WGS sequence"/>
</dbReference>
<name>A0ACB5T219_AMBMO</name>
<proteinExistence type="predicted"/>
<comment type="caution">
    <text evidence="1">The sequence shown here is derived from an EMBL/GenBank/DDBJ whole genome shotgun (WGS) entry which is preliminary data.</text>
</comment>
<keyword evidence="2" id="KW-1185">Reference proteome</keyword>
<protein>
    <submittedName>
        <fullName evidence="1">Unnamed protein product</fullName>
    </submittedName>
</protein>
<organism evidence="1 2">
    <name type="scientific">Ambrosiozyma monospora</name>
    <name type="common">Yeast</name>
    <name type="synonym">Endomycopsis monosporus</name>
    <dbReference type="NCBI Taxonomy" id="43982"/>
    <lineage>
        <taxon>Eukaryota</taxon>
        <taxon>Fungi</taxon>
        <taxon>Dikarya</taxon>
        <taxon>Ascomycota</taxon>
        <taxon>Saccharomycotina</taxon>
        <taxon>Pichiomycetes</taxon>
        <taxon>Pichiales</taxon>
        <taxon>Pichiaceae</taxon>
        <taxon>Ambrosiozyma</taxon>
    </lineage>
</organism>